<accession>A0ABV7EU49</accession>
<dbReference type="InterPro" id="IPR011322">
    <property type="entry name" value="N-reg_PII-like_a/b"/>
</dbReference>
<comment type="caution">
    <text evidence="1">The sequence shown here is derived from an EMBL/GenBank/DDBJ whole genome shotgun (WGS) entry which is preliminary data.</text>
</comment>
<dbReference type="EMBL" id="JBHRSS010000008">
    <property type="protein sequence ID" value="MFC3105295.1"/>
    <property type="molecule type" value="Genomic_DNA"/>
</dbReference>
<dbReference type="PROSITE" id="PS51343">
    <property type="entry name" value="PII_GLNB_DOM"/>
    <property type="match status" value="1"/>
</dbReference>
<dbReference type="PRINTS" id="PR00340">
    <property type="entry name" value="PIIGLNB"/>
</dbReference>
<dbReference type="SMART" id="SM00938">
    <property type="entry name" value="P-II"/>
    <property type="match status" value="1"/>
</dbReference>
<sequence length="128" mass="13743">MKEIKAYTRAHMLDQVIDALVTIPGMPGIAVVYLRAYGHATDAGGLVRIDMAKLQIDVSDALAKRVVKAVVAHARTGNGYPGDGRISVYGLDRAVRIADGNHDPDMRGTMSPDDIRQWTSLGLICAPS</sequence>
<dbReference type="SUPFAM" id="SSF54913">
    <property type="entry name" value="GlnB-like"/>
    <property type="match status" value="1"/>
</dbReference>
<dbReference type="Pfam" id="PF00543">
    <property type="entry name" value="P-II"/>
    <property type="match status" value="1"/>
</dbReference>
<dbReference type="InterPro" id="IPR015867">
    <property type="entry name" value="N-reg_PII/ATP_PRibTrfase_C"/>
</dbReference>
<dbReference type="InterPro" id="IPR002187">
    <property type="entry name" value="N-reg_PII"/>
</dbReference>
<dbReference type="Gene3D" id="3.30.70.120">
    <property type="match status" value="1"/>
</dbReference>
<dbReference type="RefSeq" id="WP_380690854.1">
    <property type="nucleotide sequence ID" value="NZ_JBHRSS010000008.1"/>
</dbReference>
<evidence type="ECO:0000313" key="2">
    <source>
        <dbReference type="Proteomes" id="UP001595462"/>
    </source>
</evidence>
<gene>
    <name evidence="1" type="ORF">ACFOSU_15545</name>
</gene>
<organism evidence="1 2">
    <name type="scientific">Salinisphaera aquimarina</name>
    <dbReference type="NCBI Taxonomy" id="2094031"/>
    <lineage>
        <taxon>Bacteria</taxon>
        <taxon>Pseudomonadati</taxon>
        <taxon>Pseudomonadota</taxon>
        <taxon>Gammaproteobacteria</taxon>
        <taxon>Salinisphaerales</taxon>
        <taxon>Salinisphaeraceae</taxon>
        <taxon>Salinisphaera</taxon>
    </lineage>
</organism>
<reference evidence="2" key="1">
    <citation type="journal article" date="2019" name="Int. J. Syst. Evol. Microbiol.">
        <title>The Global Catalogue of Microorganisms (GCM) 10K type strain sequencing project: providing services to taxonomists for standard genome sequencing and annotation.</title>
        <authorList>
            <consortium name="The Broad Institute Genomics Platform"/>
            <consortium name="The Broad Institute Genome Sequencing Center for Infectious Disease"/>
            <person name="Wu L."/>
            <person name="Ma J."/>
        </authorList>
    </citation>
    <scope>NUCLEOTIDE SEQUENCE [LARGE SCALE GENOMIC DNA]</scope>
    <source>
        <strain evidence="2">KCTC 52640</strain>
    </source>
</reference>
<keyword evidence="2" id="KW-1185">Reference proteome</keyword>
<protein>
    <submittedName>
        <fullName evidence="1">P-II family nitrogen regulator</fullName>
    </submittedName>
</protein>
<dbReference type="Proteomes" id="UP001595462">
    <property type="component" value="Unassembled WGS sequence"/>
</dbReference>
<name>A0ABV7EU49_9GAMM</name>
<evidence type="ECO:0000313" key="1">
    <source>
        <dbReference type="EMBL" id="MFC3105295.1"/>
    </source>
</evidence>
<proteinExistence type="predicted"/>